<keyword evidence="3" id="KW-1185">Reference proteome</keyword>
<dbReference type="Proteomes" id="UP000247409">
    <property type="component" value="Unassembled WGS sequence"/>
</dbReference>
<feature type="region of interest" description="Disordered" evidence="1">
    <location>
        <begin position="122"/>
        <end position="143"/>
    </location>
</feature>
<reference evidence="2 3" key="1">
    <citation type="journal article" date="2018" name="Mol. Biol. Evol.">
        <title>Analysis of the draft genome of the red seaweed Gracilariopsis chorda provides insights into genome size evolution in Rhodophyta.</title>
        <authorList>
            <person name="Lee J."/>
            <person name="Yang E.C."/>
            <person name="Graf L."/>
            <person name="Yang J.H."/>
            <person name="Qiu H."/>
            <person name="Zel Zion U."/>
            <person name="Chan C.X."/>
            <person name="Stephens T.G."/>
            <person name="Weber A.P.M."/>
            <person name="Boo G.H."/>
            <person name="Boo S.M."/>
            <person name="Kim K.M."/>
            <person name="Shin Y."/>
            <person name="Jung M."/>
            <person name="Lee S.J."/>
            <person name="Yim H.S."/>
            <person name="Lee J.H."/>
            <person name="Bhattacharya D."/>
            <person name="Yoon H.S."/>
        </authorList>
    </citation>
    <scope>NUCLEOTIDE SEQUENCE [LARGE SCALE GENOMIC DNA]</scope>
    <source>
        <strain evidence="2 3">SKKU-2015</strain>
        <tissue evidence="2">Whole body</tissue>
    </source>
</reference>
<protein>
    <submittedName>
        <fullName evidence="2">Uncharacterized protein</fullName>
    </submittedName>
</protein>
<proteinExistence type="predicted"/>
<accession>A0A2V3ISB7</accession>
<evidence type="ECO:0000313" key="2">
    <source>
        <dbReference type="EMBL" id="PXF44989.1"/>
    </source>
</evidence>
<name>A0A2V3ISB7_9FLOR</name>
<feature type="compositionally biased region" description="Basic and acidic residues" evidence="1">
    <location>
        <begin position="124"/>
        <end position="133"/>
    </location>
</feature>
<organism evidence="2 3">
    <name type="scientific">Gracilariopsis chorda</name>
    <dbReference type="NCBI Taxonomy" id="448386"/>
    <lineage>
        <taxon>Eukaryota</taxon>
        <taxon>Rhodophyta</taxon>
        <taxon>Florideophyceae</taxon>
        <taxon>Rhodymeniophycidae</taxon>
        <taxon>Gracilariales</taxon>
        <taxon>Gracilariaceae</taxon>
        <taxon>Gracilariopsis</taxon>
    </lineage>
</organism>
<evidence type="ECO:0000313" key="3">
    <source>
        <dbReference type="Proteomes" id="UP000247409"/>
    </source>
</evidence>
<dbReference type="EMBL" id="NBIV01000075">
    <property type="protein sequence ID" value="PXF44989.1"/>
    <property type="molecule type" value="Genomic_DNA"/>
</dbReference>
<gene>
    <name evidence="2" type="ORF">BWQ96_05236</name>
</gene>
<comment type="caution">
    <text evidence="2">The sequence shown here is derived from an EMBL/GenBank/DDBJ whole genome shotgun (WGS) entry which is preliminary data.</text>
</comment>
<sequence length="274" mass="30471">MPMCHVNSFCEPGETCVFHEGLSSAVCKAAKLVEQRDPAHPGIKLSLQGCSYTRECRAPRRCARFAETGLFDECHERSDCFCLDTEYQCFRDDECLENESCQRFANSAACAAHSIVVANSIPQKETENEKGEEPAFEDSDDSLVPIELPPEPTIGVSEGAVRADACVAVKHLQELERNELLFATHRTTKVLCDGKLSCATAGHIVVYRGLPMSMKSYCQHVGCSMNMMEVNSPRYVWGLRMKSHSVELQLTVFAARFETMVEEAFLVCLVRLGL</sequence>
<evidence type="ECO:0000256" key="1">
    <source>
        <dbReference type="SAM" id="MobiDB-lite"/>
    </source>
</evidence>
<dbReference type="AlphaFoldDB" id="A0A2V3ISB7"/>